<evidence type="ECO:0008006" key="4">
    <source>
        <dbReference type="Google" id="ProtNLM"/>
    </source>
</evidence>
<protein>
    <recommendedName>
        <fullName evidence="4">DUF2808 domain-containing protein</fullName>
    </recommendedName>
</protein>
<evidence type="ECO:0000313" key="3">
    <source>
        <dbReference type="Proteomes" id="UP000239001"/>
    </source>
</evidence>
<feature type="chain" id="PRO_5015684117" description="DUF2808 domain-containing protein" evidence="1">
    <location>
        <begin position="25"/>
        <end position="149"/>
    </location>
</feature>
<evidence type="ECO:0000313" key="2">
    <source>
        <dbReference type="EMBL" id="PSF33651.1"/>
    </source>
</evidence>
<reference evidence="2 3" key="1">
    <citation type="submission" date="2018-03" db="EMBL/GenBank/DDBJ databases">
        <title>The ancient ancestry and fast evolution of plastids.</title>
        <authorList>
            <person name="Moore K.R."/>
            <person name="Magnabosco C."/>
            <person name="Momper L."/>
            <person name="Gold D.A."/>
            <person name="Bosak T."/>
            <person name="Fournier G.P."/>
        </authorList>
    </citation>
    <scope>NUCLEOTIDE SEQUENCE [LARGE SCALE GENOMIC DNA]</scope>
    <source>
        <strain evidence="2 3">CCALA 016</strain>
    </source>
</reference>
<dbReference type="Proteomes" id="UP000239001">
    <property type="component" value="Unassembled WGS sequence"/>
</dbReference>
<organism evidence="2 3">
    <name type="scientific">Aphanothece hegewaldii CCALA 016</name>
    <dbReference type="NCBI Taxonomy" id="2107694"/>
    <lineage>
        <taxon>Bacteria</taxon>
        <taxon>Bacillati</taxon>
        <taxon>Cyanobacteriota</taxon>
        <taxon>Cyanophyceae</taxon>
        <taxon>Oscillatoriophycideae</taxon>
        <taxon>Chroococcales</taxon>
        <taxon>Aphanothecaceae</taxon>
        <taxon>Aphanothece</taxon>
    </lineage>
</organism>
<keyword evidence="3" id="KW-1185">Reference proteome</keyword>
<proteinExistence type="predicted"/>
<dbReference type="RefSeq" id="WP_106458668.1">
    <property type="nucleotide sequence ID" value="NZ_PXOH01000029.1"/>
</dbReference>
<dbReference type="AlphaFoldDB" id="A0A2T1LT97"/>
<gene>
    <name evidence="2" type="ORF">C7H19_19905</name>
</gene>
<evidence type="ECO:0000256" key="1">
    <source>
        <dbReference type="SAM" id="SignalP"/>
    </source>
</evidence>
<dbReference type="EMBL" id="PXOH01000029">
    <property type="protein sequence ID" value="PSF33651.1"/>
    <property type="molecule type" value="Genomic_DNA"/>
</dbReference>
<accession>A0A2T1LT97</accession>
<dbReference type="OrthoDB" id="423143at2"/>
<comment type="caution">
    <text evidence="2">The sequence shown here is derived from an EMBL/GenBank/DDBJ whole genome shotgun (WGS) entry which is preliminary data.</text>
</comment>
<sequence>MKKLFLTSLAMTLALASFAPFVQARNPHSDAHQPSARVQGANHHFEYLVQKNSLSELLIQMPEQLKISRGINIQDQTGKTLDAKVSIDGEQALIVFAQPVPPNTTILVKMRGILTPGYPKTWQYKLYGKFVGSEPEIPLGLARIQTYGN</sequence>
<feature type="signal peptide" evidence="1">
    <location>
        <begin position="1"/>
        <end position="24"/>
    </location>
</feature>
<name>A0A2T1LT97_9CHRO</name>
<reference evidence="2 3" key="2">
    <citation type="submission" date="2018-03" db="EMBL/GenBank/DDBJ databases">
        <authorList>
            <person name="Keele B.F."/>
        </authorList>
    </citation>
    <scope>NUCLEOTIDE SEQUENCE [LARGE SCALE GENOMIC DNA]</scope>
    <source>
        <strain evidence="2 3">CCALA 016</strain>
    </source>
</reference>
<keyword evidence="1" id="KW-0732">Signal</keyword>